<dbReference type="Proteomes" id="UP001226091">
    <property type="component" value="Chromosome"/>
</dbReference>
<keyword evidence="2" id="KW-1185">Reference proteome</keyword>
<gene>
    <name evidence="1" type="ORF">QLQ22_02325</name>
</gene>
<organism evidence="1 2">
    <name type="scientific">Metabacillus hrfriensis</name>
    <dbReference type="NCBI Taxonomy" id="3048891"/>
    <lineage>
        <taxon>Bacteria</taxon>
        <taxon>Bacillati</taxon>
        <taxon>Bacillota</taxon>
        <taxon>Bacilli</taxon>
        <taxon>Bacillales</taxon>
        <taxon>Bacillaceae</taxon>
        <taxon>Metabacillus</taxon>
    </lineage>
</organism>
<sequence length="144" mass="16305">MADSLFVDDEILIDAPPETIWRVLTESKYVAQWDELPEGYPEGAMSTGSKVVWELPDGGQSITTIINAEPQKELKISLFVSKWEEKIKEGDIAYLYQLEERGRSTLLKIRIGDFSLIKNGRNYYEASVEFAGNSKKVIKELAES</sequence>
<reference evidence="2" key="1">
    <citation type="journal article" date="2025" name="Aquaculture">
        <title>Assessment of the bioflocculant production and safety properties of Metabacillus hrfriensis sp. nov. based on phenotypic and whole-genome sequencing analysis.</title>
        <authorList>
            <person name="Zhang R."/>
            <person name="Zhao Z."/>
            <person name="Luo L."/>
            <person name="Wang S."/>
            <person name="Guo K."/>
            <person name="Xu W."/>
        </authorList>
    </citation>
    <scope>NUCLEOTIDE SEQUENCE [LARGE SCALE GENOMIC DNA]</scope>
    <source>
        <strain evidence="2">CT-WN-B3</strain>
    </source>
</reference>
<evidence type="ECO:0000313" key="2">
    <source>
        <dbReference type="Proteomes" id="UP001226091"/>
    </source>
</evidence>
<protein>
    <submittedName>
        <fullName evidence="1">SRPBCC domain-containing protein</fullName>
    </submittedName>
</protein>
<dbReference type="EMBL" id="CP126116">
    <property type="protein sequence ID" value="WHZ58230.1"/>
    <property type="molecule type" value="Genomic_DNA"/>
</dbReference>
<name>A0ACD4RCK2_9BACI</name>
<proteinExistence type="predicted"/>
<evidence type="ECO:0000313" key="1">
    <source>
        <dbReference type="EMBL" id="WHZ58230.1"/>
    </source>
</evidence>
<accession>A0ACD4RCK2</accession>